<keyword evidence="1" id="KW-0472">Membrane</keyword>
<accession>A0A642PKA3</accession>
<keyword evidence="1" id="KW-1133">Transmembrane helix</keyword>
<dbReference type="AlphaFoldDB" id="A0A642PKA3"/>
<evidence type="ECO:0000256" key="1">
    <source>
        <dbReference type="SAM" id="Phobius"/>
    </source>
</evidence>
<proteinExistence type="predicted"/>
<sequence length="84" mass="9331">RIRWQLLGEGLLLLALASIPALMICINMVMADVTFTEATDATWGRFVICVSIVWILMALMVIAGIWYPASRAMKVQPAEALHDE</sequence>
<name>A0A642PKA3_9BACT</name>
<dbReference type="EMBL" id="VVZE01000120">
    <property type="protein sequence ID" value="KAA5378172.1"/>
    <property type="molecule type" value="Genomic_DNA"/>
</dbReference>
<comment type="caution">
    <text evidence="2">The sequence shown here is derived from an EMBL/GenBank/DDBJ whole genome shotgun (WGS) entry which is preliminary data.</text>
</comment>
<reference evidence="2" key="1">
    <citation type="journal article" date="2019" name="Nat. Med.">
        <title>A library of human gut bacterial isolates paired with longitudinal multiomics data enables mechanistic microbiome research.</title>
        <authorList>
            <person name="Poyet M."/>
            <person name="Groussin M."/>
            <person name="Gibbons S.M."/>
            <person name="Avila-Pacheco J."/>
            <person name="Jiang X."/>
            <person name="Kearney S.M."/>
            <person name="Perrotta A.R."/>
            <person name="Berdy B."/>
            <person name="Zhao S."/>
            <person name="Lieberman T.D."/>
            <person name="Swanson P.K."/>
            <person name="Smith M."/>
            <person name="Roesemann S."/>
            <person name="Alexander J.E."/>
            <person name="Rich S.A."/>
            <person name="Livny J."/>
            <person name="Vlamakis H."/>
            <person name="Clish C."/>
            <person name="Bullock K."/>
            <person name="Deik A."/>
            <person name="Scott J."/>
            <person name="Pierce K.A."/>
            <person name="Xavier R.J."/>
            <person name="Alm E.J."/>
        </authorList>
    </citation>
    <scope>NUCLEOTIDE SEQUENCE [LARGE SCALE GENOMIC DNA]</scope>
    <source>
        <strain evidence="2">BIOML-A8</strain>
    </source>
</reference>
<keyword evidence="1" id="KW-0812">Transmembrane</keyword>
<feature type="transmembrane region" description="Helical" evidence="1">
    <location>
        <begin position="12"/>
        <end position="31"/>
    </location>
</feature>
<feature type="transmembrane region" description="Helical" evidence="1">
    <location>
        <begin position="43"/>
        <end position="67"/>
    </location>
</feature>
<evidence type="ECO:0000313" key="2">
    <source>
        <dbReference type="EMBL" id="KAA5378172.1"/>
    </source>
</evidence>
<feature type="non-terminal residue" evidence="2">
    <location>
        <position position="1"/>
    </location>
</feature>
<protein>
    <submittedName>
        <fullName evidence="2">ABC transporter permease</fullName>
    </submittedName>
</protein>
<gene>
    <name evidence="2" type="ORF">F2Y44_23140</name>
</gene>
<organism evidence="2">
    <name type="scientific">Phocaeicola dorei</name>
    <dbReference type="NCBI Taxonomy" id="357276"/>
    <lineage>
        <taxon>Bacteria</taxon>
        <taxon>Pseudomonadati</taxon>
        <taxon>Bacteroidota</taxon>
        <taxon>Bacteroidia</taxon>
        <taxon>Bacteroidales</taxon>
        <taxon>Bacteroidaceae</taxon>
        <taxon>Phocaeicola</taxon>
    </lineage>
</organism>